<dbReference type="InterPro" id="IPR036286">
    <property type="entry name" value="LexA/Signal_pep-like_sf"/>
</dbReference>
<dbReference type="SUPFAM" id="SSF51306">
    <property type="entry name" value="LexA/Signal peptidase"/>
    <property type="match status" value="1"/>
</dbReference>
<comment type="caution">
    <text evidence="2">The sequence shown here is derived from an EMBL/GenBank/DDBJ whole genome shotgun (WGS) entry which is preliminary data.</text>
</comment>
<evidence type="ECO:0000313" key="2">
    <source>
        <dbReference type="EMBL" id="TCU59969.1"/>
    </source>
</evidence>
<proteinExistence type="predicted"/>
<gene>
    <name evidence="2" type="ORF">EDD61_1096</name>
</gene>
<dbReference type="SUPFAM" id="SSF47413">
    <property type="entry name" value="lambda repressor-like DNA-binding domains"/>
    <property type="match status" value="1"/>
</dbReference>
<dbReference type="Pfam" id="PF01381">
    <property type="entry name" value="HTH_3"/>
    <property type="match status" value="1"/>
</dbReference>
<evidence type="ECO:0000313" key="3">
    <source>
        <dbReference type="Proteomes" id="UP000295773"/>
    </source>
</evidence>
<dbReference type="PROSITE" id="PS50943">
    <property type="entry name" value="HTH_CROC1"/>
    <property type="match status" value="1"/>
</dbReference>
<organism evidence="2 3">
    <name type="scientific">Longicatena caecimuris</name>
    <dbReference type="NCBI Taxonomy" id="1796635"/>
    <lineage>
        <taxon>Bacteria</taxon>
        <taxon>Bacillati</taxon>
        <taxon>Bacillota</taxon>
        <taxon>Erysipelotrichia</taxon>
        <taxon>Erysipelotrichales</taxon>
        <taxon>Erysipelotrichaceae</taxon>
        <taxon>Longicatena</taxon>
    </lineage>
</organism>
<keyword evidence="3" id="KW-1185">Reference proteome</keyword>
<dbReference type="CDD" id="cd00093">
    <property type="entry name" value="HTH_XRE"/>
    <property type="match status" value="1"/>
</dbReference>
<dbReference type="SMART" id="SM00530">
    <property type="entry name" value="HTH_XRE"/>
    <property type="match status" value="1"/>
</dbReference>
<dbReference type="InterPro" id="IPR001387">
    <property type="entry name" value="Cro/C1-type_HTH"/>
</dbReference>
<sequence>MYEIFEKLLKERGITAYRVSKDTGIPTSSLTDWKKKRSKPKFKNMKILADYFNVPISYLLGEENEKVIDKPEKKEHQIQMPLFARLSCGTGGFVDEDIIEYISLPDTILKPNKEYFANYAKGDSMIGAGINDGDLLVFEKTNVLDNGSIGAFCIDNEEAVCKRIRKSEQGLIMLLPANEKYDPIIVDVENTCFRIVGKLALVISKR</sequence>
<protein>
    <submittedName>
        <fullName evidence="2">SOS-response transcriptional repressor LexA</fullName>
    </submittedName>
</protein>
<feature type="domain" description="HTH cro/C1-type" evidence="1">
    <location>
        <begin position="5"/>
        <end position="59"/>
    </location>
</feature>
<dbReference type="InterPro" id="IPR015927">
    <property type="entry name" value="Peptidase_S24_S26A/B/C"/>
</dbReference>
<dbReference type="InterPro" id="IPR039418">
    <property type="entry name" value="LexA-like"/>
</dbReference>
<dbReference type="PANTHER" id="PTHR33516">
    <property type="entry name" value="LEXA REPRESSOR"/>
    <property type="match status" value="1"/>
</dbReference>
<evidence type="ECO:0000259" key="1">
    <source>
        <dbReference type="PROSITE" id="PS50943"/>
    </source>
</evidence>
<accession>A0A4R3TF60</accession>
<dbReference type="PANTHER" id="PTHR33516:SF2">
    <property type="entry name" value="LEXA REPRESSOR-RELATED"/>
    <property type="match status" value="1"/>
</dbReference>
<dbReference type="Proteomes" id="UP000295773">
    <property type="component" value="Unassembled WGS sequence"/>
</dbReference>
<reference evidence="2 3" key="1">
    <citation type="submission" date="2019-03" db="EMBL/GenBank/DDBJ databases">
        <title>Genomic Encyclopedia of Type Strains, Phase IV (KMG-IV): sequencing the most valuable type-strain genomes for metagenomic binning, comparative biology and taxonomic classification.</title>
        <authorList>
            <person name="Goeker M."/>
        </authorList>
    </citation>
    <scope>NUCLEOTIDE SEQUENCE [LARGE SCALE GENOMIC DNA]</scope>
    <source>
        <strain evidence="2 3">DSM 29481</strain>
    </source>
</reference>
<dbReference type="Gene3D" id="1.10.260.40">
    <property type="entry name" value="lambda repressor-like DNA-binding domains"/>
    <property type="match status" value="1"/>
</dbReference>
<dbReference type="GO" id="GO:0003677">
    <property type="term" value="F:DNA binding"/>
    <property type="evidence" value="ECO:0007669"/>
    <property type="project" value="InterPro"/>
</dbReference>
<dbReference type="InterPro" id="IPR010982">
    <property type="entry name" value="Lambda_DNA-bd_dom_sf"/>
</dbReference>
<dbReference type="Pfam" id="PF00717">
    <property type="entry name" value="Peptidase_S24"/>
    <property type="match status" value="1"/>
</dbReference>
<dbReference type="Gene3D" id="2.10.109.10">
    <property type="entry name" value="Umud Fragment, subunit A"/>
    <property type="match status" value="1"/>
</dbReference>
<dbReference type="RefSeq" id="WP_132224641.1">
    <property type="nucleotide sequence ID" value="NZ_JADPGE010000012.1"/>
</dbReference>
<name>A0A4R3TF60_9FIRM</name>
<dbReference type="EMBL" id="SMBP01000009">
    <property type="protein sequence ID" value="TCU59969.1"/>
    <property type="molecule type" value="Genomic_DNA"/>
</dbReference>
<dbReference type="CDD" id="cd06529">
    <property type="entry name" value="S24_LexA-like"/>
    <property type="match status" value="1"/>
</dbReference>
<dbReference type="AlphaFoldDB" id="A0A4R3TF60"/>
<dbReference type="InterPro" id="IPR050077">
    <property type="entry name" value="LexA_repressor"/>
</dbReference>